<feature type="active site" description="Glycyl thioester intermediate" evidence="3">
    <location>
        <position position="52"/>
    </location>
</feature>
<evidence type="ECO:0000256" key="3">
    <source>
        <dbReference type="PROSITE-ProRule" id="PRU10133"/>
    </source>
</evidence>
<dbReference type="SUPFAM" id="SSF54495">
    <property type="entry name" value="UBC-like"/>
    <property type="match status" value="1"/>
</dbReference>
<dbReference type="InterPro" id="IPR023313">
    <property type="entry name" value="UBQ-conjugating_AS"/>
</dbReference>
<keyword evidence="1" id="KW-0808">Transferase</keyword>
<comment type="similarity">
    <text evidence="4">Belongs to the ubiquitin-conjugating enzyme family.</text>
</comment>
<dbReference type="PROSITE" id="PS50127">
    <property type="entry name" value="UBC_2"/>
    <property type="match status" value="1"/>
</dbReference>
<evidence type="ECO:0000259" key="6">
    <source>
        <dbReference type="PROSITE" id="PS50127"/>
    </source>
</evidence>
<comment type="caution">
    <text evidence="7">The sequence shown here is derived from an EMBL/GenBank/DDBJ whole genome shotgun (WGS) entry which is preliminary data.</text>
</comment>
<dbReference type="Proteomes" id="UP000728185">
    <property type="component" value="Unassembled WGS sequence"/>
</dbReference>
<evidence type="ECO:0000256" key="4">
    <source>
        <dbReference type="RuleBase" id="RU362109"/>
    </source>
</evidence>
<accession>A0A8E0RZ15</accession>
<dbReference type="OrthoDB" id="10069349at2759"/>
<dbReference type="Pfam" id="PF00179">
    <property type="entry name" value="UQ_con"/>
    <property type="match status" value="1"/>
</dbReference>
<dbReference type="PANTHER" id="PTHR24067">
    <property type="entry name" value="UBIQUITIN-CONJUGATING ENZYME E2"/>
    <property type="match status" value="1"/>
</dbReference>
<organism evidence="7 8">
    <name type="scientific">Fasciolopsis buskii</name>
    <dbReference type="NCBI Taxonomy" id="27845"/>
    <lineage>
        <taxon>Eukaryota</taxon>
        <taxon>Metazoa</taxon>
        <taxon>Spiralia</taxon>
        <taxon>Lophotrochozoa</taxon>
        <taxon>Platyhelminthes</taxon>
        <taxon>Trematoda</taxon>
        <taxon>Digenea</taxon>
        <taxon>Plagiorchiida</taxon>
        <taxon>Echinostomata</taxon>
        <taxon>Echinostomatoidea</taxon>
        <taxon>Fasciolidae</taxon>
        <taxon>Fasciolopsis</taxon>
    </lineage>
</organism>
<name>A0A8E0RZ15_9TREM</name>
<keyword evidence="2 4" id="KW-0833">Ubl conjugation pathway</keyword>
<feature type="non-terminal residue" evidence="7">
    <location>
        <position position="1"/>
    </location>
</feature>
<dbReference type="InterPro" id="IPR050113">
    <property type="entry name" value="Ub_conjugating_enzyme"/>
</dbReference>
<dbReference type="CDD" id="cd23804">
    <property type="entry name" value="UBCc_UBE2S"/>
    <property type="match status" value="1"/>
</dbReference>
<protein>
    <submittedName>
        <fullName evidence="7">Ubiquitin-conjugating enzyme E2 S-A</fullName>
    </submittedName>
</protein>
<feature type="region of interest" description="Disordered" evidence="5">
    <location>
        <begin position="139"/>
        <end position="165"/>
    </location>
</feature>
<dbReference type="PROSITE" id="PS00183">
    <property type="entry name" value="UBC_1"/>
    <property type="match status" value="1"/>
</dbReference>
<gene>
    <name evidence="7" type="ORF">FBUS_08167</name>
</gene>
<dbReference type="GO" id="GO:0005524">
    <property type="term" value="F:ATP binding"/>
    <property type="evidence" value="ECO:0007669"/>
    <property type="project" value="UniProtKB-UniRule"/>
</dbReference>
<evidence type="ECO:0000313" key="8">
    <source>
        <dbReference type="Proteomes" id="UP000728185"/>
    </source>
</evidence>
<sequence length="177" mass="19871">AIIIGPEGTPYEGGRFHVKLVLTEGYPTEPPKGYFFTKIFHPNIAPVTGEICVNTLKRDWKSDLGLKHILLVTWCFSCPTSKVIRCLLLDPNPESALNEEAGRLLQEDYNEYVAQARLYTDVHACHHLRNTKVTKGNYESNSHGILRDANAPSSKKPISKPTVHRHISATKKALKRL</sequence>
<keyword evidence="4" id="KW-0067">ATP-binding</keyword>
<evidence type="ECO:0000256" key="2">
    <source>
        <dbReference type="ARBA" id="ARBA00022786"/>
    </source>
</evidence>
<dbReference type="GO" id="GO:0016740">
    <property type="term" value="F:transferase activity"/>
    <property type="evidence" value="ECO:0007669"/>
    <property type="project" value="UniProtKB-KW"/>
</dbReference>
<dbReference type="InterPro" id="IPR016135">
    <property type="entry name" value="UBQ-conjugating_enzyme/RWD"/>
</dbReference>
<dbReference type="SMART" id="SM00212">
    <property type="entry name" value="UBCc"/>
    <property type="match status" value="1"/>
</dbReference>
<evidence type="ECO:0000256" key="5">
    <source>
        <dbReference type="SAM" id="MobiDB-lite"/>
    </source>
</evidence>
<evidence type="ECO:0000313" key="7">
    <source>
        <dbReference type="EMBL" id="KAA0195104.1"/>
    </source>
</evidence>
<dbReference type="EMBL" id="LUCM01003929">
    <property type="protein sequence ID" value="KAA0195104.1"/>
    <property type="molecule type" value="Genomic_DNA"/>
</dbReference>
<reference evidence="7" key="1">
    <citation type="submission" date="2019-05" db="EMBL/GenBank/DDBJ databases">
        <title>Annotation for the trematode Fasciolopsis buski.</title>
        <authorList>
            <person name="Choi Y.-J."/>
        </authorList>
    </citation>
    <scope>NUCLEOTIDE SEQUENCE</scope>
    <source>
        <strain evidence="7">HT</strain>
        <tissue evidence="7">Whole worm</tissue>
    </source>
</reference>
<dbReference type="Gene3D" id="3.10.110.10">
    <property type="entry name" value="Ubiquitin Conjugating Enzyme"/>
    <property type="match status" value="1"/>
</dbReference>
<evidence type="ECO:0000256" key="1">
    <source>
        <dbReference type="ARBA" id="ARBA00022679"/>
    </source>
</evidence>
<keyword evidence="4" id="KW-0547">Nucleotide-binding</keyword>
<proteinExistence type="inferred from homology"/>
<keyword evidence="8" id="KW-1185">Reference proteome</keyword>
<feature type="domain" description="UBC core" evidence="6">
    <location>
        <begin position="1"/>
        <end position="125"/>
    </location>
</feature>
<dbReference type="AlphaFoldDB" id="A0A8E0RZ15"/>
<dbReference type="InterPro" id="IPR000608">
    <property type="entry name" value="UBC"/>
</dbReference>